<dbReference type="Proteomes" id="UP001341840">
    <property type="component" value="Unassembled WGS sequence"/>
</dbReference>
<dbReference type="EMBL" id="JASCZI010181351">
    <property type="protein sequence ID" value="MED6182377.1"/>
    <property type="molecule type" value="Genomic_DNA"/>
</dbReference>
<evidence type="ECO:0000313" key="2">
    <source>
        <dbReference type="Proteomes" id="UP001341840"/>
    </source>
</evidence>
<protein>
    <recommendedName>
        <fullName evidence="3">RNase H type-1 domain-containing protein</fullName>
    </recommendedName>
</protein>
<gene>
    <name evidence="1" type="ORF">PIB30_027874</name>
</gene>
<accession>A0ABU6W965</accession>
<proteinExistence type="predicted"/>
<name>A0ABU6W965_9FABA</name>
<evidence type="ECO:0000313" key="1">
    <source>
        <dbReference type="EMBL" id="MED6182377.1"/>
    </source>
</evidence>
<reference evidence="1 2" key="1">
    <citation type="journal article" date="2023" name="Plants (Basel)">
        <title>Bridging the Gap: Combining Genomics and Transcriptomics Approaches to Understand Stylosanthes scabra, an Orphan Legume from the Brazilian Caatinga.</title>
        <authorList>
            <person name="Ferreira-Neto J.R.C."/>
            <person name="da Silva M.D."/>
            <person name="Binneck E."/>
            <person name="de Melo N.F."/>
            <person name="da Silva R.H."/>
            <person name="de Melo A.L.T.M."/>
            <person name="Pandolfi V."/>
            <person name="Bustamante F.O."/>
            <person name="Brasileiro-Vidal A.C."/>
            <person name="Benko-Iseppon A.M."/>
        </authorList>
    </citation>
    <scope>NUCLEOTIDE SEQUENCE [LARGE SCALE GENOMIC DNA]</scope>
    <source>
        <tissue evidence="1">Leaves</tissue>
    </source>
</reference>
<sequence length="142" mass="16268">MREVLVACWWQCCAPKAVANMYIVGGYYTNVRGEVTCWMGEEIIANSDREAYLIGLENGVQFLLEEMNMQNENIILVSNRKDLVDWIKGKEEANWGIAFLRNKTRNRAHVFYGLQVIFKHNVIEMDGYGSLVSLMAMLKGPL</sequence>
<organism evidence="1 2">
    <name type="scientific">Stylosanthes scabra</name>
    <dbReference type="NCBI Taxonomy" id="79078"/>
    <lineage>
        <taxon>Eukaryota</taxon>
        <taxon>Viridiplantae</taxon>
        <taxon>Streptophyta</taxon>
        <taxon>Embryophyta</taxon>
        <taxon>Tracheophyta</taxon>
        <taxon>Spermatophyta</taxon>
        <taxon>Magnoliopsida</taxon>
        <taxon>eudicotyledons</taxon>
        <taxon>Gunneridae</taxon>
        <taxon>Pentapetalae</taxon>
        <taxon>rosids</taxon>
        <taxon>fabids</taxon>
        <taxon>Fabales</taxon>
        <taxon>Fabaceae</taxon>
        <taxon>Papilionoideae</taxon>
        <taxon>50 kb inversion clade</taxon>
        <taxon>dalbergioids sensu lato</taxon>
        <taxon>Dalbergieae</taxon>
        <taxon>Pterocarpus clade</taxon>
        <taxon>Stylosanthes</taxon>
    </lineage>
</organism>
<keyword evidence="2" id="KW-1185">Reference proteome</keyword>
<evidence type="ECO:0008006" key="3">
    <source>
        <dbReference type="Google" id="ProtNLM"/>
    </source>
</evidence>
<comment type="caution">
    <text evidence="1">The sequence shown here is derived from an EMBL/GenBank/DDBJ whole genome shotgun (WGS) entry which is preliminary data.</text>
</comment>